<dbReference type="Gene3D" id="1.10.260.40">
    <property type="entry name" value="lambda repressor-like DNA-binding domains"/>
    <property type="match status" value="1"/>
</dbReference>
<evidence type="ECO:0000313" key="7">
    <source>
        <dbReference type="Proteomes" id="UP000451354"/>
    </source>
</evidence>
<evidence type="ECO:0000256" key="4">
    <source>
        <dbReference type="SAM" id="MobiDB-lite"/>
    </source>
</evidence>
<dbReference type="Proteomes" id="UP000451354">
    <property type="component" value="Chromosome"/>
</dbReference>
<feature type="domain" description="HTH lacI-type" evidence="5">
    <location>
        <begin position="38"/>
        <end position="92"/>
    </location>
</feature>
<dbReference type="CDD" id="cd06267">
    <property type="entry name" value="PBP1_LacI_sugar_binding-like"/>
    <property type="match status" value="1"/>
</dbReference>
<sequence>MWQASRRGGSFGHRPGDARTSGAGVRREGRTTKGRSALRLVDVAERAGVSLATASRALSGSDGVSEVLAEHVREVATEMGYIANPHARTLAGGTTSVAGLLVYEIGDPYFSEIASGVVRVATEHGWSVQISHTEREPSAEVTQIRLMRAHRVGAILVAGSGYVDPAMEADAARELAAFQEAGGRVVVIGRHHLHCDAVLPDSEAAAASLTDHVLGLGHRRIAVAAGPERLTTVADRTAGIRSAVAAHGLDPDDLFVVHAPFTREGGRDATQRILAQRPDTTAILALNDAMATGVLSLLRERGVVVPRDMSVTGFDDIQVAQDLAPALTTVRLPMSEMGATAFELALRPPSARPRRRRTDHELVVRDSTAAPRPDTPVGA</sequence>
<dbReference type="EMBL" id="CP052757">
    <property type="protein sequence ID" value="QJW35139.1"/>
    <property type="molecule type" value="Genomic_DNA"/>
</dbReference>
<dbReference type="InterPro" id="IPR046335">
    <property type="entry name" value="LacI/GalR-like_sensor"/>
</dbReference>
<feature type="region of interest" description="Disordered" evidence="4">
    <location>
        <begin position="1"/>
        <end position="36"/>
    </location>
</feature>
<dbReference type="Gene3D" id="3.40.50.2300">
    <property type="match status" value="2"/>
</dbReference>
<protein>
    <submittedName>
        <fullName evidence="6">LacI family DNA-binding transcriptional regulator</fullName>
    </submittedName>
</protein>
<dbReference type="PANTHER" id="PTHR30146:SF153">
    <property type="entry name" value="LACTOSE OPERON REPRESSOR"/>
    <property type="match status" value="1"/>
</dbReference>
<dbReference type="AlphaFoldDB" id="A0A6M5UEV4"/>
<dbReference type="CDD" id="cd01392">
    <property type="entry name" value="HTH_LacI"/>
    <property type="match status" value="1"/>
</dbReference>
<evidence type="ECO:0000313" key="6">
    <source>
        <dbReference type="EMBL" id="QJW35139.1"/>
    </source>
</evidence>
<keyword evidence="2 6" id="KW-0238">DNA-binding</keyword>
<dbReference type="Pfam" id="PF00356">
    <property type="entry name" value="LacI"/>
    <property type="match status" value="1"/>
</dbReference>
<keyword evidence="7" id="KW-1185">Reference proteome</keyword>
<dbReference type="PROSITE" id="PS00356">
    <property type="entry name" value="HTH_LACI_1"/>
    <property type="match status" value="1"/>
</dbReference>
<keyword evidence="3" id="KW-0804">Transcription</keyword>
<proteinExistence type="predicted"/>
<dbReference type="GO" id="GO:0000976">
    <property type="term" value="F:transcription cis-regulatory region binding"/>
    <property type="evidence" value="ECO:0007669"/>
    <property type="project" value="TreeGrafter"/>
</dbReference>
<dbReference type="InterPro" id="IPR028082">
    <property type="entry name" value="Peripla_BP_I"/>
</dbReference>
<reference evidence="6 7" key="1">
    <citation type="journal article" date="2022" name="Int. J. Syst. Evol. Microbiol.">
        <title>Cellulosimicrobium protaetiae sp. nov., isolated from the gut of the larva of Protaetia brevitarsis seulensis.</title>
        <authorList>
            <person name="Le Han H."/>
            <person name="Nguyen T.T.H."/>
            <person name="Li Z."/>
            <person name="Shin N.R."/>
            <person name="Kim S.G."/>
        </authorList>
    </citation>
    <scope>NUCLEOTIDE SEQUENCE [LARGE SCALE GENOMIC DNA]</scope>
    <source>
        <strain evidence="6 7">BI34</strain>
    </source>
</reference>
<keyword evidence="1" id="KW-0805">Transcription regulation</keyword>
<dbReference type="InterPro" id="IPR000843">
    <property type="entry name" value="HTH_LacI"/>
</dbReference>
<dbReference type="KEGG" id="cprt:FIC82_001875"/>
<evidence type="ECO:0000256" key="1">
    <source>
        <dbReference type="ARBA" id="ARBA00023015"/>
    </source>
</evidence>
<feature type="region of interest" description="Disordered" evidence="4">
    <location>
        <begin position="348"/>
        <end position="379"/>
    </location>
</feature>
<dbReference type="SUPFAM" id="SSF53822">
    <property type="entry name" value="Periplasmic binding protein-like I"/>
    <property type="match status" value="1"/>
</dbReference>
<evidence type="ECO:0000256" key="2">
    <source>
        <dbReference type="ARBA" id="ARBA00023125"/>
    </source>
</evidence>
<gene>
    <name evidence="6" type="ORF">FIC82_001875</name>
</gene>
<dbReference type="Pfam" id="PF13377">
    <property type="entry name" value="Peripla_BP_3"/>
    <property type="match status" value="1"/>
</dbReference>
<dbReference type="PROSITE" id="PS50932">
    <property type="entry name" value="HTH_LACI_2"/>
    <property type="match status" value="1"/>
</dbReference>
<dbReference type="SMART" id="SM00354">
    <property type="entry name" value="HTH_LACI"/>
    <property type="match status" value="1"/>
</dbReference>
<accession>A0A6M5UEV4</accession>
<organism evidence="6 7">
    <name type="scientific">Cellulosimicrobium protaetiae</name>
    <dbReference type="NCBI Taxonomy" id="2587808"/>
    <lineage>
        <taxon>Bacteria</taxon>
        <taxon>Bacillati</taxon>
        <taxon>Actinomycetota</taxon>
        <taxon>Actinomycetes</taxon>
        <taxon>Micrococcales</taxon>
        <taxon>Promicromonosporaceae</taxon>
        <taxon>Cellulosimicrobium</taxon>
    </lineage>
</organism>
<dbReference type="PANTHER" id="PTHR30146">
    <property type="entry name" value="LACI-RELATED TRANSCRIPTIONAL REPRESSOR"/>
    <property type="match status" value="1"/>
</dbReference>
<dbReference type="InterPro" id="IPR010982">
    <property type="entry name" value="Lambda_DNA-bd_dom_sf"/>
</dbReference>
<dbReference type="SUPFAM" id="SSF47413">
    <property type="entry name" value="lambda repressor-like DNA-binding domains"/>
    <property type="match status" value="1"/>
</dbReference>
<evidence type="ECO:0000259" key="5">
    <source>
        <dbReference type="PROSITE" id="PS50932"/>
    </source>
</evidence>
<name>A0A6M5UEV4_9MICO</name>
<dbReference type="GO" id="GO:0003700">
    <property type="term" value="F:DNA-binding transcription factor activity"/>
    <property type="evidence" value="ECO:0007669"/>
    <property type="project" value="TreeGrafter"/>
</dbReference>
<dbReference type="OrthoDB" id="3226810at2"/>
<evidence type="ECO:0000256" key="3">
    <source>
        <dbReference type="ARBA" id="ARBA00023163"/>
    </source>
</evidence>